<reference evidence="2 3" key="1">
    <citation type="submission" date="2020-08" db="EMBL/GenBank/DDBJ databases">
        <title>Genomic Encyclopedia of Type Strains, Phase IV (KMG-IV): sequencing the most valuable type-strain genomes for metagenomic binning, comparative biology and taxonomic classification.</title>
        <authorList>
            <person name="Goeker M."/>
        </authorList>
    </citation>
    <scope>NUCLEOTIDE SEQUENCE [LARGE SCALE GENOMIC DNA]</scope>
    <source>
        <strain evidence="2 3">DSM 25024</strain>
    </source>
</reference>
<evidence type="ECO:0000256" key="1">
    <source>
        <dbReference type="SAM" id="MobiDB-lite"/>
    </source>
</evidence>
<dbReference type="EMBL" id="JACIDO010000017">
    <property type="protein sequence ID" value="MBB3938099.1"/>
    <property type="molecule type" value="Genomic_DNA"/>
</dbReference>
<proteinExistence type="predicted"/>
<evidence type="ECO:0000313" key="2">
    <source>
        <dbReference type="EMBL" id="MBB3938099.1"/>
    </source>
</evidence>
<dbReference type="AlphaFoldDB" id="A0A7W6FW97"/>
<gene>
    <name evidence="2" type="ORF">GGR05_004269</name>
</gene>
<sequence length="212" mass="23106">MTPKQELRLNEILFAVFVAAAALLMWAVFSKEAEAAEGAVHYRLDYRPPVVPVVSPPPAPEPVPVTPTPTPTPTPVPPTPTPADPTVPVFPENAIKVEYEKKCSFNVVKLDPGSYESGLLVSVKLDFLWTDANAKTANKWLYTHVAGDCVAKGREVGYRYSWVNNNATKFANAYAATGRATAVVRDNALYVTVREPIWISGEIAQGIALVRE</sequence>
<accession>A0A7W6FW97</accession>
<protein>
    <submittedName>
        <fullName evidence="2">Uncharacterized protein</fullName>
    </submittedName>
</protein>
<evidence type="ECO:0000313" key="3">
    <source>
        <dbReference type="Proteomes" id="UP000531216"/>
    </source>
</evidence>
<name>A0A7W6FW97_9HYPH</name>
<keyword evidence="3" id="KW-1185">Reference proteome</keyword>
<feature type="region of interest" description="Disordered" evidence="1">
    <location>
        <begin position="59"/>
        <end position="85"/>
    </location>
</feature>
<organism evidence="2 3">
    <name type="scientific">Aureimonas phyllosphaerae</name>
    <dbReference type="NCBI Taxonomy" id="1166078"/>
    <lineage>
        <taxon>Bacteria</taxon>
        <taxon>Pseudomonadati</taxon>
        <taxon>Pseudomonadota</taxon>
        <taxon>Alphaproteobacteria</taxon>
        <taxon>Hyphomicrobiales</taxon>
        <taxon>Aurantimonadaceae</taxon>
        <taxon>Aureimonas</taxon>
    </lineage>
</organism>
<dbReference type="RefSeq" id="WP_175526946.1">
    <property type="nucleotide sequence ID" value="NZ_FOOA01000028.1"/>
</dbReference>
<comment type="caution">
    <text evidence="2">The sequence shown here is derived from an EMBL/GenBank/DDBJ whole genome shotgun (WGS) entry which is preliminary data.</text>
</comment>
<dbReference type="Proteomes" id="UP000531216">
    <property type="component" value="Unassembled WGS sequence"/>
</dbReference>